<dbReference type="GO" id="GO:0005737">
    <property type="term" value="C:cytoplasm"/>
    <property type="evidence" value="ECO:0007669"/>
    <property type="project" value="TreeGrafter"/>
</dbReference>
<dbReference type="Proteomes" id="UP000663831">
    <property type="component" value="Unassembled WGS sequence"/>
</dbReference>
<protein>
    <recommendedName>
        <fullName evidence="3">Peptidase C14 caspase domain-containing protein</fullName>
    </recommendedName>
</protein>
<accession>A0A8H3CKB8</accession>
<dbReference type="InterPro" id="IPR011600">
    <property type="entry name" value="Pept_C14_caspase"/>
</dbReference>
<proteinExistence type="inferred from homology"/>
<evidence type="ECO:0000313" key="5">
    <source>
        <dbReference type="Proteomes" id="UP000663831"/>
    </source>
</evidence>
<comment type="caution">
    <text evidence="4">The sequence shown here is derived from an EMBL/GenBank/DDBJ whole genome shotgun (WGS) entry which is preliminary data.</text>
</comment>
<reference evidence="4" key="1">
    <citation type="submission" date="2021-01" db="EMBL/GenBank/DDBJ databases">
        <authorList>
            <person name="Kaushik A."/>
        </authorList>
    </citation>
    <scope>NUCLEOTIDE SEQUENCE</scope>
    <source>
        <strain evidence="4">AG3-1AP</strain>
    </source>
</reference>
<feature type="compositionally biased region" description="Basic and acidic residues" evidence="2">
    <location>
        <begin position="8"/>
        <end position="30"/>
    </location>
</feature>
<dbReference type="Pfam" id="PF00656">
    <property type="entry name" value="Peptidase_C14"/>
    <property type="match status" value="1"/>
</dbReference>
<feature type="region of interest" description="Disordered" evidence="2">
    <location>
        <begin position="1"/>
        <end position="34"/>
    </location>
</feature>
<evidence type="ECO:0000259" key="3">
    <source>
        <dbReference type="Pfam" id="PF00656"/>
    </source>
</evidence>
<comment type="similarity">
    <text evidence="1">Belongs to the peptidase C14B family.</text>
</comment>
<gene>
    <name evidence="4" type="ORF">RDB_LOCUS106683</name>
</gene>
<dbReference type="OrthoDB" id="3162794at2759"/>
<evidence type="ECO:0000256" key="2">
    <source>
        <dbReference type="SAM" id="MobiDB-lite"/>
    </source>
</evidence>
<name>A0A8H3CKB8_9AGAM</name>
<dbReference type="PANTHER" id="PTHR48104:SF30">
    <property type="entry name" value="METACASPASE-1"/>
    <property type="match status" value="1"/>
</dbReference>
<dbReference type="AlphaFoldDB" id="A0A8H3CKB8"/>
<dbReference type="InterPro" id="IPR050452">
    <property type="entry name" value="Metacaspase"/>
</dbReference>
<sequence length="339" mass="38591">MSTSSRIKTRDSPKPRGETDNATEQKEKDSNPAGIQDLRAEFEQLFKAKAWRGVNNLPKERGNRRALVVAINYGERRPPHRLHGTFVDALRIIRMLEGFEYKPGDICVLADIAIPSCTADCESDSSEGDDSESRLPKRVNILRGLKWLASGGGPGKYRFLFFSGHGHFQPSQLSSTSNQCIMPEDVKFQRLQSCNDCVCSENVWRASDQPGEPMLVPEPLSVLWDHNINQRLCTSLDSGTKFTAVFDMCWAACRRLESALEDQRHAGRFTEAFTEFMTRPRVKEETQLPRSTEVLINHLRVKFEAYNEEARKNEWPEQHPKLFLSSGLQSDYLLKEPDI</sequence>
<dbReference type="GO" id="GO:0004197">
    <property type="term" value="F:cysteine-type endopeptidase activity"/>
    <property type="evidence" value="ECO:0007669"/>
    <property type="project" value="InterPro"/>
</dbReference>
<feature type="domain" description="Peptidase C14 caspase" evidence="3">
    <location>
        <begin position="64"/>
        <end position="254"/>
    </location>
</feature>
<dbReference type="EMBL" id="CAJMWV010003835">
    <property type="protein sequence ID" value="CAE6488780.1"/>
    <property type="molecule type" value="Genomic_DNA"/>
</dbReference>
<dbReference type="GO" id="GO:0006508">
    <property type="term" value="P:proteolysis"/>
    <property type="evidence" value="ECO:0007669"/>
    <property type="project" value="InterPro"/>
</dbReference>
<dbReference type="PANTHER" id="PTHR48104">
    <property type="entry name" value="METACASPASE-4"/>
    <property type="match status" value="1"/>
</dbReference>
<dbReference type="Gene3D" id="3.40.50.12660">
    <property type="match status" value="1"/>
</dbReference>
<organism evidence="4 5">
    <name type="scientific">Rhizoctonia solani</name>
    <dbReference type="NCBI Taxonomy" id="456999"/>
    <lineage>
        <taxon>Eukaryota</taxon>
        <taxon>Fungi</taxon>
        <taxon>Dikarya</taxon>
        <taxon>Basidiomycota</taxon>
        <taxon>Agaricomycotina</taxon>
        <taxon>Agaricomycetes</taxon>
        <taxon>Cantharellales</taxon>
        <taxon>Ceratobasidiaceae</taxon>
        <taxon>Rhizoctonia</taxon>
    </lineage>
</organism>
<evidence type="ECO:0000256" key="1">
    <source>
        <dbReference type="ARBA" id="ARBA00009005"/>
    </source>
</evidence>
<evidence type="ECO:0000313" key="4">
    <source>
        <dbReference type="EMBL" id="CAE6488780.1"/>
    </source>
</evidence>